<dbReference type="Pfam" id="PF23598">
    <property type="entry name" value="LRR_14"/>
    <property type="match status" value="1"/>
</dbReference>
<dbReference type="PANTHER" id="PTHR47186:SF45">
    <property type="entry name" value="DISEASE RESISTANCE RPP13-LIKE PROTEIN 1"/>
    <property type="match status" value="1"/>
</dbReference>
<feature type="compositionally biased region" description="Basic and acidic residues" evidence="2">
    <location>
        <begin position="115"/>
        <end position="126"/>
    </location>
</feature>
<protein>
    <recommendedName>
        <fullName evidence="3">Disease resistance R13L4/SHOC-2-like LRR domain-containing protein</fullName>
    </recommendedName>
</protein>
<dbReference type="Gene3D" id="3.80.10.10">
    <property type="entry name" value="Ribonuclease Inhibitor"/>
    <property type="match status" value="1"/>
</dbReference>
<organism evidence="4 5">
    <name type="scientific">Juglans regia</name>
    <name type="common">English walnut</name>
    <dbReference type="NCBI Taxonomy" id="51240"/>
    <lineage>
        <taxon>Eukaryota</taxon>
        <taxon>Viridiplantae</taxon>
        <taxon>Streptophyta</taxon>
        <taxon>Embryophyta</taxon>
        <taxon>Tracheophyta</taxon>
        <taxon>Spermatophyta</taxon>
        <taxon>Magnoliopsida</taxon>
        <taxon>eudicotyledons</taxon>
        <taxon>Gunneridae</taxon>
        <taxon>Pentapetalae</taxon>
        <taxon>rosids</taxon>
        <taxon>fabids</taxon>
        <taxon>Fagales</taxon>
        <taxon>Juglandaceae</taxon>
        <taxon>Juglans</taxon>
    </lineage>
</organism>
<dbReference type="SUPFAM" id="SSF52047">
    <property type="entry name" value="RNI-like"/>
    <property type="match status" value="1"/>
</dbReference>
<reference evidence="4" key="1">
    <citation type="submission" date="2015-10" db="EMBL/GenBank/DDBJ databases">
        <authorList>
            <person name="Martinez-Garcia P.J."/>
            <person name="Crepeau M.W."/>
            <person name="Puiu D."/>
            <person name="Gonzalez-Ibeas D."/>
            <person name="Whalen J."/>
            <person name="Stevens K."/>
            <person name="Paul R."/>
            <person name="Butterfield T."/>
            <person name="Britton M."/>
            <person name="Reagan R."/>
            <person name="Chakraborty S."/>
            <person name="Walawage S.L."/>
            <person name="Vasquez-Gross H.A."/>
            <person name="Cardeno C."/>
            <person name="Famula R."/>
            <person name="Pratt K."/>
            <person name="Kuruganti S."/>
            <person name="Aradhya M.K."/>
            <person name="Leslie C.A."/>
            <person name="Dandekar A.M."/>
            <person name="Salzberg S.L."/>
            <person name="Wegrzyn J.L."/>
            <person name="Langley C.H."/>
            <person name="Neale D.B."/>
        </authorList>
    </citation>
    <scope>NUCLEOTIDE SEQUENCE</scope>
    <source>
        <tissue evidence="4">Leaves</tissue>
    </source>
</reference>
<dbReference type="Gramene" id="Jr13_16670_p1">
    <property type="protein sequence ID" value="cds.Jr13_16670_p1"/>
    <property type="gene ID" value="Jr13_16670"/>
</dbReference>
<feature type="domain" description="Disease resistance R13L4/SHOC-2-like LRR" evidence="3">
    <location>
        <begin position="201"/>
        <end position="305"/>
    </location>
</feature>
<dbReference type="Proteomes" id="UP000619265">
    <property type="component" value="Unassembled WGS sequence"/>
</dbReference>
<evidence type="ECO:0000256" key="2">
    <source>
        <dbReference type="SAM" id="MobiDB-lite"/>
    </source>
</evidence>
<dbReference type="InterPro" id="IPR055414">
    <property type="entry name" value="LRR_R13L4/SHOC2-like"/>
</dbReference>
<sequence>MQDELYSLKGKYEEITRKVGTLSSVDQLLMSTRLPLHEGGDGYALTTKVQGLDHGIEAFTRIGIDAAQLHLALMTLKDFSGSMVQHVGTITLLIIGRPVDVHLAGRHINLPPQDKVSKSPRSERNLRRTGLGFPSSGAVHGSAIKELPSSIGSLPFLKDLLAGNCRSLGKLPDSIEGLASVVELQLDQTPITNLPNQVAALKMLRKLEMRNCKDLRSLLESIGSMFSLTSLNISNSNISKLPESIGMLENLVIFRLNKCTQLRKLPDSIGNLKSLHHLLMEETAVTELPERFGMLSSLMILKMAKKPHFLSAGNRIPEEDLVAENKRNIILSEFHLHSQIYATLKNWMLVLGIYVARFPMILIGCRRWRF</sequence>
<dbReference type="EMBL" id="LIHL02000013">
    <property type="protein sequence ID" value="KAF5449753.1"/>
    <property type="molecule type" value="Genomic_DNA"/>
</dbReference>
<gene>
    <name evidence="4" type="ORF">F2P56_030167</name>
</gene>
<feature type="region of interest" description="Disordered" evidence="2">
    <location>
        <begin position="111"/>
        <end position="131"/>
    </location>
</feature>
<evidence type="ECO:0000259" key="3">
    <source>
        <dbReference type="Pfam" id="PF23598"/>
    </source>
</evidence>
<evidence type="ECO:0000313" key="5">
    <source>
        <dbReference type="Proteomes" id="UP000619265"/>
    </source>
</evidence>
<dbReference type="PANTHER" id="PTHR47186">
    <property type="entry name" value="LEUCINE-RICH REPEAT-CONTAINING PROTEIN 57"/>
    <property type="match status" value="1"/>
</dbReference>
<evidence type="ECO:0000313" key="4">
    <source>
        <dbReference type="EMBL" id="KAF5449753.1"/>
    </source>
</evidence>
<name>A0A833WHK4_JUGRE</name>
<comment type="caution">
    <text evidence="4">The sequence shown here is derived from an EMBL/GenBank/DDBJ whole genome shotgun (WGS) entry which is preliminary data.</text>
</comment>
<reference evidence="4" key="2">
    <citation type="submission" date="2020-03" db="EMBL/GenBank/DDBJ databases">
        <title>Walnut 2.0.</title>
        <authorList>
            <person name="Marrano A."/>
            <person name="Britton M."/>
            <person name="Zimin A.V."/>
            <person name="Zaini P.A."/>
            <person name="Workman R."/>
            <person name="Puiu D."/>
            <person name="Bianco L."/>
            <person name="Allen B.J."/>
            <person name="Troggio M."/>
            <person name="Leslie C.A."/>
            <person name="Timp W."/>
            <person name="Dendekar A."/>
            <person name="Salzberg S.L."/>
            <person name="Neale D.B."/>
        </authorList>
    </citation>
    <scope>NUCLEOTIDE SEQUENCE</scope>
    <source>
        <tissue evidence="4">Leaves</tissue>
    </source>
</reference>
<evidence type="ECO:0000256" key="1">
    <source>
        <dbReference type="ARBA" id="ARBA00022737"/>
    </source>
</evidence>
<dbReference type="AlphaFoldDB" id="A0A833WHK4"/>
<keyword evidence="1" id="KW-0677">Repeat</keyword>
<accession>A0A833WHK4</accession>
<dbReference type="InterPro" id="IPR032675">
    <property type="entry name" value="LRR_dom_sf"/>
</dbReference>
<proteinExistence type="predicted"/>